<dbReference type="AlphaFoldDB" id="V9I6T1"/>
<sequence>MRFTCYTLRSYSNDEQSIGSGESRRFKIGKPWIPCLAENKSIWKEQAVRGIWNKILVRCVNSILWYWKEIFER</sequence>
<gene>
    <name evidence="1" type="ORF">ACCB00002.5</name>
</gene>
<name>V9I6T1_APICE</name>
<reference evidence="1" key="1">
    <citation type="submission" date="2011-11" db="EMBL/GenBank/DDBJ databases">
        <title>Decoding the brain transcriptome of the Eastern honeybee (Apis cerana) based on pyrosequencing.</title>
        <authorList>
            <person name="Sun L."/>
            <person name="Zheng H."/>
            <person name="Wang Y."/>
            <person name="Xie X."/>
            <person name="Zhu Y."/>
            <person name="Gu W."/>
            <person name="Wang S."/>
        </authorList>
    </citation>
    <scope>NUCLEOTIDE SEQUENCE</scope>
    <source>
        <tissue evidence="1">Brain</tissue>
    </source>
</reference>
<dbReference type="EMBL" id="JR034966">
    <property type="protein sequence ID" value="AEY56161.1"/>
    <property type="molecule type" value="mRNA"/>
</dbReference>
<proteinExistence type="evidence at transcript level"/>
<organism evidence="1">
    <name type="scientific">Apis cerana</name>
    <name type="common">Indian honeybee</name>
    <dbReference type="NCBI Taxonomy" id="7461"/>
    <lineage>
        <taxon>Eukaryota</taxon>
        <taxon>Metazoa</taxon>
        <taxon>Ecdysozoa</taxon>
        <taxon>Arthropoda</taxon>
        <taxon>Hexapoda</taxon>
        <taxon>Insecta</taxon>
        <taxon>Pterygota</taxon>
        <taxon>Neoptera</taxon>
        <taxon>Endopterygota</taxon>
        <taxon>Hymenoptera</taxon>
        <taxon>Apocrita</taxon>
        <taxon>Aculeata</taxon>
        <taxon>Apoidea</taxon>
        <taxon>Anthophila</taxon>
        <taxon>Apidae</taxon>
        <taxon>Apis</taxon>
    </lineage>
</organism>
<protein>
    <submittedName>
        <fullName evidence="1">Phosphodiesterase</fullName>
    </submittedName>
</protein>
<accession>V9I6T1</accession>
<evidence type="ECO:0000313" key="1">
    <source>
        <dbReference type="EMBL" id="AEY56161.1"/>
    </source>
</evidence>